<evidence type="ECO:0000313" key="4">
    <source>
        <dbReference type="Proteomes" id="UP000248714"/>
    </source>
</evidence>
<keyword evidence="4" id="KW-1185">Reference proteome</keyword>
<organism evidence="1 3">
    <name type="scientific">Lentzea atacamensis</name>
    <dbReference type="NCBI Taxonomy" id="531938"/>
    <lineage>
        <taxon>Bacteria</taxon>
        <taxon>Bacillati</taxon>
        <taxon>Actinomycetota</taxon>
        <taxon>Actinomycetes</taxon>
        <taxon>Pseudonocardiales</taxon>
        <taxon>Pseudonocardiaceae</taxon>
        <taxon>Lentzea</taxon>
    </lineage>
</organism>
<comment type="caution">
    <text evidence="1">The sequence shown here is derived from an EMBL/GenBank/DDBJ whole genome shotgun (WGS) entry which is preliminary data.</text>
</comment>
<dbReference type="Proteomes" id="UP000248714">
    <property type="component" value="Unassembled WGS sequence"/>
</dbReference>
<accession>A0A316I5J0</accession>
<dbReference type="EMBL" id="QGHB01000002">
    <property type="protein sequence ID" value="PWK88747.1"/>
    <property type="molecule type" value="Genomic_DNA"/>
</dbReference>
<evidence type="ECO:0008006" key="5">
    <source>
        <dbReference type="Google" id="ProtNLM"/>
    </source>
</evidence>
<evidence type="ECO:0000313" key="2">
    <source>
        <dbReference type="EMBL" id="RAS61251.1"/>
    </source>
</evidence>
<dbReference type="AlphaFoldDB" id="A0A316I5J0"/>
<name>A0A316I5J0_9PSEU</name>
<dbReference type="EMBL" id="QLTT01000010">
    <property type="protein sequence ID" value="RAS61251.1"/>
    <property type="molecule type" value="Genomic_DNA"/>
</dbReference>
<gene>
    <name evidence="2" type="ORF">C8D87_110199</name>
    <name evidence="1" type="ORF">C8D88_10210</name>
</gene>
<evidence type="ECO:0000313" key="1">
    <source>
        <dbReference type="EMBL" id="PWK88747.1"/>
    </source>
</evidence>
<reference evidence="1 3" key="1">
    <citation type="submission" date="2018-05" db="EMBL/GenBank/DDBJ databases">
        <title>Genomic Encyclopedia of Type Strains, Phase IV (KMG-IV): sequencing the most valuable type-strain genomes for metagenomic binning, comparative biology and taxonomic classification.</title>
        <authorList>
            <person name="Goeker M."/>
        </authorList>
    </citation>
    <scope>NUCLEOTIDE SEQUENCE [LARGE SCALE GENOMIC DNA]</scope>
    <source>
        <strain evidence="2 4">DSM 45479</strain>
        <strain evidence="1 3">DSM 45480</strain>
    </source>
</reference>
<sequence>MLRMRWSKGWIAAAGVVSVVAAVGGTAFALAGSGTPASQTGVAGKEVCAGQPVGVVESGGPAGVLSDQFPVGTSLRITNLANGRAATVAVAEGSVRAVAGVPSGVAPRVSNSAAPRVSNGAAAGASAGCVVVNRAAFELLRSSDSGQGEKESVLRRVRVEIVGNAPAPVQSSTRSSAARVRASGVVGSVVCDGATVGLSTVGGAPGAFSSSLPVGTSIRVTNLDNGRQATVRIVGVGSGCVVLNSAAFELVGEAGKSSIKRAQIEKVT</sequence>
<proteinExistence type="predicted"/>
<evidence type="ECO:0000313" key="3">
    <source>
        <dbReference type="Proteomes" id="UP000246005"/>
    </source>
</evidence>
<protein>
    <recommendedName>
        <fullName evidence="5">Secreted protein</fullName>
    </recommendedName>
</protein>
<dbReference type="Proteomes" id="UP000246005">
    <property type="component" value="Unassembled WGS sequence"/>
</dbReference>